<dbReference type="AlphaFoldDB" id="G7I5F6"/>
<dbReference type="STRING" id="3880.G7I5F6"/>
<evidence type="ECO:0000313" key="3">
    <source>
        <dbReference type="Proteomes" id="UP000002051"/>
    </source>
</evidence>
<evidence type="ECO:0000313" key="1">
    <source>
        <dbReference type="EMBL" id="AES60316.1"/>
    </source>
</evidence>
<evidence type="ECO:0000313" key="2">
    <source>
        <dbReference type="EnsemblPlants" id="AES60316"/>
    </source>
</evidence>
<dbReference type="HOGENOM" id="CLU_2174704_0_0_1"/>
<reference evidence="1 3" key="2">
    <citation type="journal article" date="2014" name="BMC Genomics">
        <title>An improved genome release (version Mt4.0) for the model legume Medicago truncatula.</title>
        <authorList>
            <person name="Tang H."/>
            <person name="Krishnakumar V."/>
            <person name="Bidwell S."/>
            <person name="Rosen B."/>
            <person name="Chan A."/>
            <person name="Zhou S."/>
            <person name="Gentzbittel L."/>
            <person name="Childs K.L."/>
            <person name="Yandell M."/>
            <person name="Gundlach H."/>
            <person name="Mayer K.F."/>
            <person name="Schwartz D.C."/>
            <person name="Town C.D."/>
        </authorList>
    </citation>
    <scope>GENOME REANNOTATION</scope>
    <source>
        <strain evidence="2 3">cv. Jemalong A17</strain>
    </source>
</reference>
<reference evidence="2" key="3">
    <citation type="submission" date="2015-04" db="UniProtKB">
        <authorList>
            <consortium name="EnsemblPlants"/>
        </authorList>
    </citation>
    <scope>IDENTIFICATION</scope>
    <source>
        <strain evidence="2">cv. Jemalong A17</strain>
    </source>
</reference>
<organism evidence="1 3">
    <name type="scientific">Medicago truncatula</name>
    <name type="common">Barrel medic</name>
    <name type="synonym">Medicago tribuloides</name>
    <dbReference type="NCBI Taxonomy" id="3880"/>
    <lineage>
        <taxon>Eukaryota</taxon>
        <taxon>Viridiplantae</taxon>
        <taxon>Streptophyta</taxon>
        <taxon>Embryophyta</taxon>
        <taxon>Tracheophyta</taxon>
        <taxon>Spermatophyta</taxon>
        <taxon>Magnoliopsida</taxon>
        <taxon>eudicotyledons</taxon>
        <taxon>Gunneridae</taxon>
        <taxon>Pentapetalae</taxon>
        <taxon>rosids</taxon>
        <taxon>fabids</taxon>
        <taxon>Fabales</taxon>
        <taxon>Fabaceae</taxon>
        <taxon>Papilionoideae</taxon>
        <taxon>50 kb inversion clade</taxon>
        <taxon>NPAAA clade</taxon>
        <taxon>Hologalegina</taxon>
        <taxon>IRL clade</taxon>
        <taxon>Trifolieae</taxon>
        <taxon>Medicago</taxon>
    </lineage>
</organism>
<dbReference type="PaxDb" id="3880-AES60316"/>
<dbReference type="GO" id="GO:0000932">
    <property type="term" value="C:P-body"/>
    <property type="evidence" value="ECO:0000318"/>
    <property type="project" value="GO_Central"/>
</dbReference>
<dbReference type="GO" id="GO:0017148">
    <property type="term" value="P:negative regulation of translation"/>
    <property type="evidence" value="ECO:0000318"/>
    <property type="project" value="GO_Central"/>
</dbReference>
<dbReference type="InterPro" id="IPR011989">
    <property type="entry name" value="ARM-like"/>
</dbReference>
<proteinExistence type="predicted"/>
<dbReference type="eggNOG" id="KOG3036">
    <property type="taxonomic scope" value="Eukaryota"/>
</dbReference>
<dbReference type="Proteomes" id="UP000002051">
    <property type="component" value="Unassembled WGS sequence"/>
</dbReference>
<keyword evidence="3" id="KW-1185">Reference proteome</keyword>
<dbReference type="EMBL" id="CM001217">
    <property type="protein sequence ID" value="AES60316.1"/>
    <property type="molecule type" value="Genomic_DNA"/>
</dbReference>
<gene>
    <name evidence="1" type="ordered locus">MTR_1g043520</name>
</gene>
<dbReference type="GO" id="GO:0030015">
    <property type="term" value="C:CCR4-NOT core complex"/>
    <property type="evidence" value="ECO:0000318"/>
    <property type="project" value="GO_Central"/>
</dbReference>
<protein>
    <submittedName>
        <fullName evidence="1 2">Uncharacterized protein</fullName>
    </submittedName>
</protein>
<name>G7I5F6_MEDTR</name>
<sequence length="110" mass="12159">MKGATGFGAATMDVGAEVEAMEGVTRVGEVIGFLLSSEIIPLCMSKKEIGKELLKIVIWGIMFASLKNQPLPRLLKLIIPCYLRLSKHCNCLLNRLTYVNFINCLRVCIS</sequence>
<reference evidence="1 3" key="1">
    <citation type="journal article" date="2011" name="Nature">
        <title>The Medicago genome provides insight into the evolution of rhizobial symbioses.</title>
        <authorList>
            <person name="Young N.D."/>
            <person name="Debelle F."/>
            <person name="Oldroyd G.E."/>
            <person name="Geurts R."/>
            <person name="Cannon S.B."/>
            <person name="Udvardi M.K."/>
            <person name="Benedito V.A."/>
            <person name="Mayer K.F."/>
            <person name="Gouzy J."/>
            <person name="Schoof H."/>
            <person name="Van de Peer Y."/>
            <person name="Proost S."/>
            <person name="Cook D.R."/>
            <person name="Meyers B.C."/>
            <person name="Spannagl M."/>
            <person name="Cheung F."/>
            <person name="De Mita S."/>
            <person name="Krishnakumar V."/>
            <person name="Gundlach H."/>
            <person name="Zhou S."/>
            <person name="Mudge J."/>
            <person name="Bharti A.K."/>
            <person name="Murray J.D."/>
            <person name="Naoumkina M.A."/>
            <person name="Rosen B."/>
            <person name="Silverstein K.A."/>
            <person name="Tang H."/>
            <person name="Rombauts S."/>
            <person name="Zhao P.X."/>
            <person name="Zhou P."/>
            <person name="Barbe V."/>
            <person name="Bardou P."/>
            <person name="Bechner M."/>
            <person name="Bellec A."/>
            <person name="Berger A."/>
            <person name="Berges H."/>
            <person name="Bidwell S."/>
            <person name="Bisseling T."/>
            <person name="Choisne N."/>
            <person name="Couloux A."/>
            <person name="Denny R."/>
            <person name="Deshpande S."/>
            <person name="Dai X."/>
            <person name="Doyle J.J."/>
            <person name="Dudez A.M."/>
            <person name="Farmer A.D."/>
            <person name="Fouteau S."/>
            <person name="Franken C."/>
            <person name="Gibelin C."/>
            <person name="Gish J."/>
            <person name="Goldstein S."/>
            <person name="Gonzalez A.J."/>
            <person name="Green P.J."/>
            <person name="Hallab A."/>
            <person name="Hartog M."/>
            <person name="Hua A."/>
            <person name="Humphray S.J."/>
            <person name="Jeong D.H."/>
            <person name="Jing Y."/>
            <person name="Jocker A."/>
            <person name="Kenton S.M."/>
            <person name="Kim D.J."/>
            <person name="Klee K."/>
            <person name="Lai H."/>
            <person name="Lang C."/>
            <person name="Lin S."/>
            <person name="Macmil S.L."/>
            <person name="Magdelenat G."/>
            <person name="Matthews L."/>
            <person name="McCorrison J."/>
            <person name="Monaghan E.L."/>
            <person name="Mun J.H."/>
            <person name="Najar F.Z."/>
            <person name="Nicholson C."/>
            <person name="Noirot C."/>
            <person name="O'Bleness M."/>
            <person name="Paule C.R."/>
            <person name="Poulain J."/>
            <person name="Prion F."/>
            <person name="Qin B."/>
            <person name="Qu C."/>
            <person name="Retzel E.F."/>
            <person name="Riddle C."/>
            <person name="Sallet E."/>
            <person name="Samain S."/>
            <person name="Samson N."/>
            <person name="Sanders I."/>
            <person name="Saurat O."/>
            <person name="Scarpelli C."/>
            <person name="Schiex T."/>
            <person name="Segurens B."/>
            <person name="Severin A.J."/>
            <person name="Sherrier D.J."/>
            <person name="Shi R."/>
            <person name="Sims S."/>
            <person name="Singer S.R."/>
            <person name="Sinharoy S."/>
            <person name="Sterck L."/>
            <person name="Viollet A."/>
            <person name="Wang B.B."/>
            <person name="Wang K."/>
            <person name="Wang M."/>
            <person name="Wang X."/>
            <person name="Warfsmann J."/>
            <person name="Weissenbach J."/>
            <person name="White D.D."/>
            <person name="White J.D."/>
            <person name="Wiley G.B."/>
            <person name="Wincker P."/>
            <person name="Xing Y."/>
            <person name="Yang L."/>
            <person name="Yao Z."/>
            <person name="Ying F."/>
            <person name="Zhai J."/>
            <person name="Zhou L."/>
            <person name="Zuber A."/>
            <person name="Denarie J."/>
            <person name="Dixon R.A."/>
            <person name="May G.D."/>
            <person name="Schwartz D.C."/>
            <person name="Rogers J."/>
            <person name="Quetier F."/>
            <person name="Town C.D."/>
            <person name="Roe B.A."/>
        </authorList>
    </citation>
    <scope>NUCLEOTIDE SEQUENCE [LARGE SCALE GENOMIC DNA]</scope>
    <source>
        <strain evidence="1">A17</strain>
        <strain evidence="2 3">cv. Jemalong A17</strain>
    </source>
</reference>
<dbReference type="Gene3D" id="1.25.10.10">
    <property type="entry name" value="Leucine-rich Repeat Variant"/>
    <property type="match status" value="1"/>
</dbReference>
<accession>G7I5F6</accession>
<dbReference type="EnsemblPlants" id="AES60316">
    <property type="protein sequence ID" value="AES60316"/>
    <property type="gene ID" value="MTR_1g043520"/>
</dbReference>